<dbReference type="Proteomes" id="UP000030170">
    <property type="component" value="Unassembled WGS sequence"/>
</dbReference>
<reference evidence="2 3" key="1">
    <citation type="journal article" date="2014" name="Mol. Ecol.">
        <title>Evolution of Synechococcus.</title>
        <authorList>
            <person name="Dvorak P."/>
            <person name="Casamatta D."/>
            <person name="Hasler P."/>
            <person name="Poulickova A."/>
            <person name="Ondrej V."/>
            <person name="Sanges R."/>
        </authorList>
    </citation>
    <scope>NUCLEOTIDE SEQUENCE [LARGE SCALE GENOMIC DNA]</scope>
    <source>
        <strain evidence="2 3">CAUP A 1101</strain>
    </source>
</reference>
<evidence type="ECO:0000313" key="2">
    <source>
        <dbReference type="EMBL" id="KGF73289.1"/>
    </source>
</evidence>
<gene>
    <name evidence="2" type="ORF">DO97_20875</name>
</gene>
<feature type="transmembrane region" description="Helical" evidence="1">
    <location>
        <begin position="55"/>
        <end position="75"/>
    </location>
</feature>
<feature type="transmembrane region" description="Helical" evidence="1">
    <location>
        <begin position="6"/>
        <end position="34"/>
    </location>
</feature>
<keyword evidence="1" id="KW-1133">Transmembrane helix</keyword>
<accession>A0A098TLV2</accession>
<dbReference type="EMBL" id="JJML01000009">
    <property type="protein sequence ID" value="KGF73289.1"/>
    <property type="molecule type" value="Genomic_DNA"/>
</dbReference>
<comment type="caution">
    <text evidence="2">The sequence shown here is derived from an EMBL/GenBank/DDBJ whole genome shotgun (WGS) entry which is preliminary data.</text>
</comment>
<evidence type="ECO:0000313" key="3">
    <source>
        <dbReference type="Proteomes" id="UP000030170"/>
    </source>
</evidence>
<evidence type="ECO:0000256" key="1">
    <source>
        <dbReference type="SAM" id="Phobius"/>
    </source>
</evidence>
<organism evidence="2 3">
    <name type="scientific">Neosynechococcus sphagnicola sy1</name>
    <dbReference type="NCBI Taxonomy" id="1497020"/>
    <lineage>
        <taxon>Bacteria</taxon>
        <taxon>Bacillati</taxon>
        <taxon>Cyanobacteriota</taxon>
        <taxon>Cyanophyceae</taxon>
        <taxon>Neosynechococcales</taxon>
        <taxon>Neosynechococcaceae</taxon>
        <taxon>Neosynechococcus</taxon>
    </lineage>
</organism>
<dbReference type="AlphaFoldDB" id="A0A098TLV2"/>
<sequence length="140" mass="14725">MAMQVAIWLVLAGVGSTLVILGGFMTLGSLLLWLNPAAARRPQDPSALQPSTAKVIQLLAVALSLTLLGLTLLLLRSFPNARYPDAGLLHPPEESMQGHAEALQRHTETVPVHAKAVRQDLGNLLALGDPLGQAVGGKIC</sequence>
<keyword evidence="3" id="KW-1185">Reference proteome</keyword>
<name>A0A098TLV2_9CYAN</name>
<keyword evidence="1" id="KW-0812">Transmembrane</keyword>
<proteinExistence type="predicted"/>
<keyword evidence="1" id="KW-0472">Membrane</keyword>
<protein>
    <submittedName>
        <fullName evidence="2">Uncharacterized protein</fullName>
    </submittedName>
</protein>